<name>K3ZFN4_SETIT</name>
<dbReference type="AlphaFoldDB" id="K3ZFN4"/>
<dbReference type="HOGENOM" id="CLU_3300298_0_0_1"/>
<dbReference type="InParanoid" id="K3ZFN4"/>
<dbReference type="EMBL" id="AGNK02001463">
    <property type="status" value="NOT_ANNOTATED_CDS"/>
    <property type="molecule type" value="Genomic_DNA"/>
</dbReference>
<evidence type="ECO:0000313" key="2">
    <source>
        <dbReference type="Proteomes" id="UP000004995"/>
    </source>
</evidence>
<protein>
    <submittedName>
        <fullName evidence="1">Uncharacterized protein</fullName>
    </submittedName>
</protein>
<keyword evidence="2" id="KW-1185">Reference proteome</keyword>
<reference evidence="1" key="2">
    <citation type="submission" date="2018-08" db="UniProtKB">
        <authorList>
            <consortium name="EnsemblPlants"/>
        </authorList>
    </citation>
    <scope>IDENTIFICATION</scope>
    <source>
        <strain evidence="1">Yugu1</strain>
    </source>
</reference>
<sequence>MLSLHFPSFSMKLYISCTRITTSCSSVVFFRYFDITCSVL</sequence>
<proteinExistence type="predicted"/>
<evidence type="ECO:0000313" key="1">
    <source>
        <dbReference type="EnsemblPlants" id="KQL13619"/>
    </source>
</evidence>
<dbReference type="Proteomes" id="UP000004995">
    <property type="component" value="Unassembled WGS sequence"/>
</dbReference>
<reference evidence="2" key="1">
    <citation type="journal article" date="2012" name="Nat. Biotechnol.">
        <title>Reference genome sequence of the model plant Setaria.</title>
        <authorList>
            <person name="Bennetzen J.L."/>
            <person name="Schmutz J."/>
            <person name="Wang H."/>
            <person name="Percifield R."/>
            <person name="Hawkins J."/>
            <person name="Pontaroli A.C."/>
            <person name="Estep M."/>
            <person name="Feng L."/>
            <person name="Vaughn J.N."/>
            <person name="Grimwood J."/>
            <person name="Jenkins J."/>
            <person name="Barry K."/>
            <person name="Lindquist E."/>
            <person name="Hellsten U."/>
            <person name="Deshpande S."/>
            <person name="Wang X."/>
            <person name="Wu X."/>
            <person name="Mitros T."/>
            <person name="Triplett J."/>
            <person name="Yang X."/>
            <person name="Ye C.Y."/>
            <person name="Mauro-Herrera M."/>
            <person name="Wang L."/>
            <person name="Li P."/>
            <person name="Sharma M."/>
            <person name="Sharma R."/>
            <person name="Ronald P.C."/>
            <person name="Panaud O."/>
            <person name="Kellogg E.A."/>
            <person name="Brutnell T.P."/>
            <person name="Doust A.N."/>
            <person name="Tuskan G.A."/>
            <person name="Rokhsar D."/>
            <person name="Devos K.M."/>
        </authorList>
    </citation>
    <scope>NUCLEOTIDE SEQUENCE [LARGE SCALE GENOMIC DNA]</scope>
    <source>
        <strain evidence="2">cv. Yugu1</strain>
    </source>
</reference>
<organism evidence="1 2">
    <name type="scientific">Setaria italica</name>
    <name type="common">Foxtail millet</name>
    <name type="synonym">Panicum italicum</name>
    <dbReference type="NCBI Taxonomy" id="4555"/>
    <lineage>
        <taxon>Eukaryota</taxon>
        <taxon>Viridiplantae</taxon>
        <taxon>Streptophyta</taxon>
        <taxon>Embryophyta</taxon>
        <taxon>Tracheophyta</taxon>
        <taxon>Spermatophyta</taxon>
        <taxon>Magnoliopsida</taxon>
        <taxon>Liliopsida</taxon>
        <taxon>Poales</taxon>
        <taxon>Poaceae</taxon>
        <taxon>PACMAD clade</taxon>
        <taxon>Panicoideae</taxon>
        <taxon>Panicodae</taxon>
        <taxon>Paniceae</taxon>
        <taxon>Cenchrinae</taxon>
        <taxon>Setaria</taxon>
    </lineage>
</organism>
<dbReference type="EnsemblPlants" id="KQL13619">
    <property type="protein sequence ID" value="KQL13619"/>
    <property type="gene ID" value="SETIT_025386mg"/>
</dbReference>
<accession>K3ZFN4</accession>
<dbReference type="Gramene" id="KQL13619">
    <property type="protein sequence ID" value="KQL13619"/>
    <property type="gene ID" value="SETIT_025386mg"/>
</dbReference>